<dbReference type="EMBL" id="JAMBED010000125">
    <property type="protein sequence ID" value="MCL1553778.1"/>
    <property type="molecule type" value="Genomic_DNA"/>
</dbReference>
<dbReference type="RefSeq" id="WP_249048655.1">
    <property type="nucleotide sequence ID" value="NZ_JAMBEC010000116.1"/>
</dbReference>
<reference evidence="1" key="1">
    <citation type="submission" date="2022-04" db="EMBL/GenBank/DDBJ databases">
        <title>Genomic comparison of 19 strains of Xanthomonas nasturtii, a newly emerging watercress pathogen.</title>
        <authorList>
            <person name="Harrison J."/>
            <person name="Greer S."/>
            <person name="Hussain R."/>
            <person name="Lascelles D."/>
            <person name="Roberts M."/>
            <person name="Carter B."/>
            <person name="Bryning A."/>
            <person name="Carroll S."/>
            <person name="Aspin A."/>
            <person name="Cruz L."/>
            <person name="Cruz J."/>
            <person name="Grant M."/>
            <person name="Vicente J."/>
            <person name="Studholme D.J."/>
        </authorList>
    </citation>
    <scope>NUCLEOTIDE SEQUENCE</scope>
    <source>
        <strain evidence="1">10016B</strain>
    </source>
</reference>
<organism evidence="1 2">
    <name type="scientific">Xanthomonas nasturtii</name>
    <dbReference type="NCBI Taxonomy" id="1843581"/>
    <lineage>
        <taxon>Bacteria</taxon>
        <taxon>Pseudomonadati</taxon>
        <taxon>Pseudomonadota</taxon>
        <taxon>Gammaproteobacteria</taxon>
        <taxon>Lysobacterales</taxon>
        <taxon>Lysobacteraceae</taxon>
        <taxon>Xanthomonas</taxon>
    </lineage>
</organism>
<proteinExistence type="predicted"/>
<evidence type="ECO:0000313" key="1">
    <source>
        <dbReference type="EMBL" id="MCL1553778.1"/>
    </source>
</evidence>
<name>A0ABT0LYB2_9XANT</name>
<evidence type="ECO:0000313" key="2">
    <source>
        <dbReference type="Proteomes" id="UP001167357"/>
    </source>
</evidence>
<gene>
    <name evidence="1" type="ORF">M3O51_21445</name>
</gene>
<feature type="non-terminal residue" evidence="1">
    <location>
        <position position="1"/>
    </location>
</feature>
<sequence>QKADDLLVSKTLLHVQSPSGRELDSKLRRYSKSGGRRLQIWQQPLRLLPKRRGGRQRLTYGAAPSCDKAMLYQKCDA</sequence>
<accession>A0ABT0LYB2</accession>
<protein>
    <submittedName>
        <fullName evidence="1">Uncharacterized protein</fullName>
    </submittedName>
</protein>
<keyword evidence="2" id="KW-1185">Reference proteome</keyword>
<dbReference type="Proteomes" id="UP001167357">
    <property type="component" value="Unassembled WGS sequence"/>
</dbReference>
<comment type="caution">
    <text evidence="1">The sequence shown here is derived from an EMBL/GenBank/DDBJ whole genome shotgun (WGS) entry which is preliminary data.</text>
</comment>